<dbReference type="EMBL" id="CP009285">
    <property type="protein sequence ID" value="AIQ59103.1"/>
    <property type="molecule type" value="Genomic_DNA"/>
</dbReference>
<dbReference type="AlphaFoldDB" id="A0A089LIV6"/>
<accession>A0A089LIV6</accession>
<gene>
    <name evidence="2" type="ORF">PBOR_20830</name>
</gene>
<dbReference type="RefSeq" id="WP_042214670.1">
    <property type="nucleotide sequence ID" value="NZ_CP009285.1"/>
</dbReference>
<keyword evidence="1" id="KW-0812">Transmembrane</keyword>
<dbReference type="KEGG" id="pbd:PBOR_20830"/>
<proteinExistence type="predicted"/>
<keyword evidence="1" id="KW-1133">Transmembrane helix</keyword>
<organism evidence="2 3">
    <name type="scientific">Paenibacillus borealis</name>
    <dbReference type="NCBI Taxonomy" id="160799"/>
    <lineage>
        <taxon>Bacteria</taxon>
        <taxon>Bacillati</taxon>
        <taxon>Bacillota</taxon>
        <taxon>Bacilli</taxon>
        <taxon>Bacillales</taxon>
        <taxon>Paenibacillaceae</taxon>
        <taxon>Paenibacillus</taxon>
    </lineage>
</organism>
<dbReference type="HOGENOM" id="CLU_2827072_0_0_9"/>
<keyword evidence="1" id="KW-0472">Membrane</keyword>
<protein>
    <submittedName>
        <fullName evidence="2">Uncharacterized protein</fullName>
    </submittedName>
</protein>
<keyword evidence="3" id="KW-1185">Reference proteome</keyword>
<evidence type="ECO:0000313" key="3">
    <source>
        <dbReference type="Proteomes" id="UP000029518"/>
    </source>
</evidence>
<feature type="transmembrane region" description="Helical" evidence="1">
    <location>
        <begin position="17"/>
        <end position="35"/>
    </location>
</feature>
<evidence type="ECO:0000313" key="2">
    <source>
        <dbReference type="EMBL" id="AIQ59103.1"/>
    </source>
</evidence>
<dbReference type="OrthoDB" id="2636547at2"/>
<name>A0A089LIV6_PAEBO</name>
<sequence>MSPNQEFRVYLITKEDIFRFIMVEIVIGSMTYSLALKIFHNAILAGAGGWACTEGLKRLGKLGFLLGR</sequence>
<dbReference type="Proteomes" id="UP000029518">
    <property type="component" value="Chromosome"/>
</dbReference>
<reference evidence="2" key="1">
    <citation type="submission" date="2014-08" db="EMBL/GenBank/DDBJ databases">
        <title>Comparative genomics of the Paenibacillus odorifer group.</title>
        <authorList>
            <person name="den Bakker H.C."/>
            <person name="Tsai Y.-C.Y.-C."/>
            <person name="Martin N."/>
            <person name="Korlach J."/>
            <person name="Wiedmann M."/>
        </authorList>
    </citation>
    <scope>NUCLEOTIDE SEQUENCE [LARGE SCALE GENOMIC DNA]</scope>
    <source>
        <strain evidence="2">DSM 13188</strain>
    </source>
</reference>
<evidence type="ECO:0000256" key="1">
    <source>
        <dbReference type="SAM" id="Phobius"/>
    </source>
</evidence>